<sequence>MPSVYPLIKPLKLISHPTPSILDAARPEARRHSVVIVASHPQHPHAPSHPQRDKFLWLFTPPRHVDAPSRSARGPDGERRSDVPAGDLRKNAFRFGYGLLM</sequence>
<proteinExistence type="predicted"/>
<name>A0AA38MCA2_9CUCU</name>
<feature type="region of interest" description="Disordered" evidence="1">
    <location>
        <begin position="64"/>
        <end position="85"/>
    </location>
</feature>
<dbReference type="Proteomes" id="UP001168821">
    <property type="component" value="Unassembled WGS sequence"/>
</dbReference>
<dbReference type="EMBL" id="JALNTZ010000005">
    <property type="protein sequence ID" value="KAJ3650857.1"/>
    <property type="molecule type" value="Genomic_DNA"/>
</dbReference>
<protein>
    <submittedName>
        <fullName evidence="2">Uncharacterized protein</fullName>
    </submittedName>
</protein>
<reference evidence="2" key="1">
    <citation type="journal article" date="2023" name="G3 (Bethesda)">
        <title>Whole genome assemblies of Zophobas morio and Tenebrio molitor.</title>
        <authorList>
            <person name="Kaur S."/>
            <person name="Stinson S.A."/>
            <person name="diCenzo G.C."/>
        </authorList>
    </citation>
    <scope>NUCLEOTIDE SEQUENCE</scope>
    <source>
        <strain evidence="2">QUZm001</strain>
    </source>
</reference>
<evidence type="ECO:0000313" key="2">
    <source>
        <dbReference type="EMBL" id="KAJ3650857.1"/>
    </source>
</evidence>
<evidence type="ECO:0000313" key="3">
    <source>
        <dbReference type="Proteomes" id="UP001168821"/>
    </source>
</evidence>
<gene>
    <name evidence="2" type="ORF">Zmor_016935</name>
</gene>
<comment type="caution">
    <text evidence="2">The sequence shown here is derived from an EMBL/GenBank/DDBJ whole genome shotgun (WGS) entry which is preliminary data.</text>
</comment>
<accession>A0AA38MCA2</accession>
<dbReference type="AlphaFoldDB" id="A0AA38MCA2"/>
<organism evidence="2 3">
    <name type="scientific">Zophobas morio</name>
    <dbReference type="NCBI Taxonomy" id="2755281"/>
    <lineage>
        <taxon>Eukaryota</taxon>
        <taxon>Metazoa</taxon>
        <taxon>Ecdysozoa</taxon>
        <taxon>Arthropoda</taxon>
        <taxon>Hexapoda</taxon>
        <taxon>Insecta</taxon>
        <taxon>Pterygota</taxon>
        <taxon>Neoptera</taxon>
        <taxon>Endopterygota</taxon>
        <taxon>Coleoptera</taxon>
        <taxon>Polyphaga</taxon>
        <taxon>Cucujiformia</taxon>
        <taxon>Tenebrionidae</taxon>
        <taxon>Zophobas</taxon>
    </lineage>
</organism>
<keyword evidence="3" id="KW-1185">Reference proteome</keyword>
<evidence type="ECO:0000256" key="1">
    <source>
        <dbReference type="SAM" id="MobiDB-lite"/>
    </source>
</evidence>